<keyword evidence="2" id="KW-0472">Membrane</keyword>
<comment type="caution">
    <text evidence="4">The sequence shown here is derived from an EMBL/GenBank/DDBJ whole genome shotgun (WGS) entry which is preliminary data.</text>
</comment>
<evidence type="ECO:0000313" key="4">
    <source>
        <dbReference type="EMBL" id="KAA6392329.1"/>
    </source>
</evidence>
<dbReference type="InterPro" id="IPR057352">
    <property type="entry name" value="TPR_TmcB/C"/>
</dbReference>
<feature type="domain" description="TmcB/TmcC TPR repeats" evidence="3">
    <location>
        <begin position="258"/>
        <end position="368"/>
    </location>
</feature>
<feature type="region of interest" description="Disordered" evidence="1">
    <location>
        <begin position="754"/>
        <end position="787"/>
    </location>
</feature>
<dbReference type="AlphaFoldDB" id="A0A5J4WDB0"/>
<evidence type="ECO:0000256" key="2">
    <source>
        <dbReference type="SAM" id="Phobius"/>
    </source>
</evidence>
<feature type="transmembrane region" description="Helical" evidence="2">
    <location>
        <begin position="443"/>
        <end position="468"/>
    </location>
</feature>
<dbReference type="PANTHER" id="PTHR31600:SF2">
    <property type="entry name" value="GAMETE ENRICHED GENE 10 PROTEIN-RELATED"/>
    <property type="match status" value="1"/>
</dbReference>
<evidence type="ECO:0000259" key="3">
    <source>
        <dbReference type="Pfam" id="PF25474"/>
    </source>
</evidence>
<feature type="compositionally biased region" description="Basic residues" evidence="1">
    <location>
        <begin position="406"/>
        <end position="417"/>
    </location>
</feature>
<name>A0A5J4WDB0_9EUKA</name>
<dbReference type="PANTHER" id="PTHR31600">
    <property type="entry name" value="TINY MACROCYSTS PROTEIN B-RELATED"/>
    <property type="match status" value="1"/>
</dbReference>
<feature type="region of interest" description="Disordered" evidence="1">
    <location>
        <begin position="404"/>
        <end position="429"/>
    </location>
</feature>
<feature type="transmembrane region" description="Helical" evidence="2">
    <location>
        <begin position="20"/>
        <end position="38"/>
    </location>
</feature>
<proteinExistence type="predicted"/>
<gene>
    <name evidence="4" type="ORF">EZS28_012142</name>
</gene>
<feature type="compositionally biased region" description="Basic residues" evidence="1">
    <location>
        <begin position="761"/>
        <end position="773"/>
    </location>
</feature>
<dbReference type="EMBL" id="SNRW01002578">
    <property type="protein sequence ID" value="KAA6392329.1"/>
    <property type="molecule type" value="Genomic_DNA"/>
</dbReference>
<keyword evidence="2" id="KW-0812">Transmembrane</keyword>
<dbReference type="Pfam" id="PF25474">
    <property type="entry name" value="TPR_TmcB"/>
    <property type="match status" value="1"/>
</dbReference>
<dbReference type="OrthoDB" id="10692544at2759"/>
<keyword evidence="2" id="KW-1133">Transmembrane helix</keyword>
<reference evidence="4 5" key="1">
    <citation type="submission" date="2019-03" db="EMBL/GenBank/DDBJ databases">
        <title>Single cell metagenomics reveals metabolic interactions within the superorganism composed of flagellate Streblomastix strix and complex community of Bacteroidetes bacteria on its surface.</title>
        <authorList>
            <person name="Treitli S.C."/>
            <person name="Kolisko M."/>
            <person name="Husnik F."/>
            <person name="Keeling P."/>
            <person name="Hampl V."/>
        </authorList>
    </citation>
    <scope>NUCLEOTIDE SEQUENCE [LARGE SCALE GENOMIC DNA]</scope>
    <source>
        <strain evidence="4">ST1C</strain>
    </source>
</reference>
<evidence type="ECO:0000256" key="1">
    <source>
        <dbReference type="SAM" id="MobiDB-lite"/>
    </source>
</evidence>
<feature type="compositionally biased region" description="Low complexity" evidence="1">
    <location>
        <begin position="774"/>
        <end position="786"/>
    </location>
</feature>
<protein>
    <recommendedName>
        <fullName evidence="3">TmcB/TmcC TPR repeats domain-containing protein</fullName>
    </recommendedName>
</protein>
<sequence>MVVYSVSPMDQRLLYDWQFWRGVVGVLVPGVLVPMLTIQNPYYSFWSNYLQTIPWTIFGVMRLFLEIGYAIEKASNMIAPQIIFLIFGIISSVILIIVIYNVMRILEGGNWLVTSQGLPLVDISEIEQLNLQQSYNYQQQTEQNEQKSSILNKATKSKLPGLPKLKDATDIEPRLRFLQDKDIRSNEYIKYADYVYTYGFKRHKKNSLLQFQYGIFLQYYRKNWIKAQSVFKLARSSNPSIPLRFILYCKTKEGGGQGGQGGSELSSITFLSKMAQAEEFYQAAKQGLLEFFENLANIKTNFNLIYPHLKTITESEAKSRKCFEELMIMQPHNTAVLRNYARLQLDIYNDEDTAEIILQRAEMIEDDQSGSEQPGDQSSQVPRQVSQFSIRSLIQKQDGKVNTITNKKKKKKKKKKGGSGDNVITDIQGGQGQGNDNTTMKKVIIVLIVLSHLIAVISQVVGTVMYIVDSSNSSQQFLNLLQICELAGYSGRLPTFAIETFFLDIENNFRYSGINDGKAESVPKWDSIKQSFTDHGKLITDIISVIYDVTSNTQPWEVADINTYLFEVIRVGPIGTGSQRGQPTMISQEWQPSSLIRSMTNLAQMSGQLGRLNSSSPNLELQSFYSYLQYIIFNSPVAILASCKRAITGYWEQTNTIIQETILVEVLIVVLLLALNITVMIAVFVFFTIKVHKERKQMMIKLLDIPKQKMQGIIRRLLQQDNEDSEDDSDINMTGFSLELDVIDENAGQSPFISAQNSMKMKNKGQKTRRKSKNQNSSPKPPSFSNLDIRTSYIRGWK</sequence>
<dbReference type="InterPro" id="IPR052994">
    <property type="entry name" value="Tiny_macrocysts_regulators"/>
</dbReference>
<dbReference type="Proteomes" id="UP000324800">
    <property type="component" value="Unassembled WGS sequence"/>
</dbReference>
<organism evidence="4 5">
    <name type="scientific">Streblomastix strix</name>
    <dbReference type="NCBI Taxonomy" id="222440"/>
    <lineage>
        <taxon>Eukaryota</taxon>
        <taxon>Metamonada</taxon>
        <taxon>Preaxostyla</taxon>
        <taxon>Oxymonadida</taxon>
        <taxon>Streblomastigidae</taxon>
        <taxon>Streblomastix</taxon>
    </lineage>
</organism>
<feature type="transmembrane region" description="Helical" evidence="2">
    <location>
        <begin position="77"/>
        <end position="100"/>
    </location>
</feature>
<feature type="transmembrane region" description="Helical" evidence="2">
    <location>
        <begin position="662"/>
        <end position="689"/>
    </location>
</feature>
<evidence type="ECO:0000313" key="5">
    <source>
        <dbReference type="Proteomes" id="UP000324800"/>
    </source>
</evidence>
<accession>A0A5J4WDB0</accession>